<dbReference type="EMBL" id="VKKY01000002">
    <property type="protein sequence ID" value="KAA3438160.1"/>
    <property type="molecule type" value="Genomic_DNA"/>
</dbReference>
<keyword evidence="3" id="KW-1185">Reference proteome</keyword>
<organism evidence="2 3">
    <name type="scientific">Rufibacter hautae</name>
    <dbReference type="NCBI Taxonomy" id="2595005"/>
    <lineage>
        <taxon>Bacteria</taxon>
        <taxon>Pseudomonadati</taxon>
        <taxon>Bacteroidota</taxon>
        <taxon>Cytophagia</taxon>
        <taxon>Cytophagales</taxon>
        <taxon>Hymenobacteraceae</taxon>
        <taxon>Rufibacter</taxon>
    </lineage>
</organism>
<evidence type="ECO:0000313" key="3">
    <source>
        <dbReference type="Proteomes" id="UP000324133"/>
    </source>
</evidence>
<dbReference type="RefSeq" id="WP_149091220.1">
    <property type="nucleotide sequence ID" value="NZ_VKKY01000002.1"/>
</dbReference>
<dbReference type="Pfam" id="PF18962">
    <property type="entry name" value="Por_Secre_tail"/>
    <property type="match status" value="1"/>
</dbReference>
<gene>
    <name evidence="2" type="ORF">FOA19_12930</name>
</gene>
<dbReference type="OrthoDB" id="5485925at2"/>
<feature type="domain" description="Secretion system C-terminal sorting" evidence="1">
    <location>
        <begin position="61"/>
        <end position="136"/>
    </location>
</feature>
<accession>A0A5B6TG10</accession>
<sequence>MKLTSIKNGMAATFIMIAIMLLFTQSLVAKNSYTRRAVEEPLQYQGAAGTPELVVSRLLKLYPNPNSTDEVNIKGFTKNTSATILIKNAIGYIVMDEKTYTADDKGDINLKIHSLQQGHYYISIKIDKAQVIKKLIKI</sequence>
<evidence type="ECO:0000259" key="1">
    <source>
        <dbReference type="Pfam" id="PF18962"/>
    </source>
</evidence>
<reference evidence="2 3" key="1">
    <citation type="submission" date="2019-07" db="EMBL/GenBank/DDBJ databases">
        <title>Rufibacter sp. nov., isolated from lake sediment.</title>
        <authorList>
            <person name="Qu J.-H."/>
        </authorList>
    </citation>
    <scope>NUCLEOTIDE SEQUENCE [LARGE SCALE GENOMIC DNA]</scope>
    <source>
        <strain evidence="2 3">NBS58-1</strain>
    </source>
</reference>
<dbReference type="NCBIfam" id="TIGR04183">
    <property type="entry name" value="Por_Secre_tail"/>
    <property type="match status" value="1"/>
</dbReference>
<name>A0A5B6TG10_9BACT</name>
<protein>
    <submittedName>
        <fullName evidence="2">T9SS type A sorting domain-containing protein</fullName>
    </submittedName>
</protein>
<evidence type="ECO:0000313" key="2">
    <source>
        <dbReference type="EMBL" id="KAA3438160.1"/>
    </source>
</evidence>
<dbReference type="InterPro" id="IPR026444">
    <property type="entry name" value="Secre_tail"/>
</dbReference>
<comment type="caution">
    <text evidence="2">The sequence shown here is derived from an EMBL/GenBank/DDBJ whole genome shotgun (WGS) entry which is preliminary data.</text>
</comment>
<dbReference type="Proteomes" id="UP000324133">
    <property type="component" value="Unassembled WGS sequence"/>
</dbReference>
<dbReference type="AlphaFoldDB" id="A0A5B6TG10"/>
<proteinExistence type="predicted"/>